<dbReference type="PANTHER" id="PTHR43072:SF23">
    <property type="entry name" value="UPF0039 PROTEIN C11D3.02C"/>
    <property type="match status" value="1"/>
</dbReference>
<evidence type="ECO:0000313" key="6">
    <source>
        <dbReference type="Proteomes" id="UP000265325"/>
    </source>
</evidence>
<protein>
    <submittedName>
        <fullName evidence="5">Streptothricin acetyltransferase</fullName>
    </submittedName>
</protein>
<evidence type="ECO:0000259" key="4">
    <source>
        <dbReference type="PROSITE" id="PS51186"/>
    </source>
</evidence>
<dbReference type="Gene3D" id="3.40.630.30">
    <property type="match status" value="1"/>
</dbReference>
<sequence>MRSSGKGSSPATESAPPVVYRPAEPADRAAIEAIDDSFTTDRVYEVEAGPEGFRLRETPVDPPLVKVFPDDEDDDGDGDDEDHPFDGLHVEVAVAGGRVCGFVAVRVEQWNRRLVVDTIAVAPGHRGTGIGAVLMERACAHGLRRGARTAWLEVTNLNVPAVRAYRRMGFELCGLDTTLYRGTASEGETALFMSRPL</sequence>
<dbReference type="OrthoDB" id="529907at2"/>
<evidence type="ECO:0000256" key="3">
    <source>
        <dbReference type="SAM" id="MobiDB-lite"/>
    </source>
</evidence>
<gene>
    <name evidence="5" type="ORF">VO63_35175</name>
</gene>
<dbReference type="EMBL" id="LAQS01000103">
    <property type="protein sequence ID" value="KKZ69260.1"/>
    <property type="molecule type" value="Genomic_DNA"/>
</dbReference>
<dbReference type="CDD" id="cd04301">
    <property type="entry name" value="NAT_SF"/>
    <property type="match status" value="1"/>
</dbReference>
<proteinExistence type="predicted"/>
<keyword evidence="2" id="KW-0012">Acyltransferase</keyword>
<feature type="region of interest" description="Disordered" evidence="3">
    <location>
        <begin position="1"/>
        <end position="24"/>
    </location>
</feature>
<organism evidence="5 6">
    <name type="scientific">Streptomyces showdoensis</name>
    <dbReference type="NCBI Taxonomy" id="68268"/>
    <lineage>
        <taxon>Bacteria</taxon>
        <taxon>Bacillati</taxon>
        <taxon>Actinomycetota</taxon>
        <taxon>Actinomycetes</taxon>
        <taxon>Kitasatosporales</taxon>
        <taxon>Streptomycetaceae</taxon>
        <taxon>Streptomyces</taxon>
    </lineage>
</organism>
<comment type="caution">
    <text evidence="5">The sequence shown here is derived from an EMBL/GenBank/DDBJ whole genome shotgun (WGS) entry which is preliminary data.</text>
</comment>
<dbReference type="Proteomes" id="UP000265325">
    <property type="component" value="Unassembled WGS sequence"/>
</dbReference>
<dbReference type="InterPro" id="IPR016181">
    <property type="entry name" value="Acyl_CoA_acyltransferase"/>
</dbReference>
<feature type="compositionally biased region" description="Acidic residues" evidence="3">
    <location>
        <begin position="70"/>
        <end position="83"/>
    </location>
</feature>
<keyword evidence="1 5" id="KW-0808">Transferase</keyword>
<dbReference type="PANTHER" id="PTHR43072">
    <property type="entry name" value="N-ACETYLTRANSFERASE"/>
    <property type="match status" value="1"/>
</dbReference>
<feature type="region of interest" description="Disordered" evidence="3">
    <location>
        <begin position="48"/>
        <end position="84"/>
    </location>
</feature>
<dbReference type="AlphaFoldDB" id="A0A2P2GCQ8"/>
<feature type="compositionally biased region" description="Polar residues" evidence="3">
    <location>
        <begin position="1"/>
        <end position="12"/>
    </location>
</feature>
<name>A0A2P2GCQ8_STREW</name>
<evidence type="ECO:0000256" key="1">
    <source>
        <dbReference type="ARBA" id="ARBA00022679"/>
    </source>
</evidence>
<keyword evidence="6" id="KW-1185">Reference proteome</keyword>
<evidence type="ECO:0000256" key="2">
    <source>
        <dbReference type="ARBA" id="ARBA00023315"/>
    </source>
</evidence>
<evidence type="ECO:0000313" key="5">
    <source>
        <dbReference type="EMBL" id="KKZ69260.1"/>
    </source>
</evidence>
<dbReference type="PROSITE" id="PS51186">
    <property type="entry name" value="GNAT"/>
    <property type="match status" value="1"/>
</dbReference>
<dbReference type="GO" id="GO:0016747">
    <property type="term" value="F:acyltransferase activity, transferring groups other than amino-acyl groups"/>
    <property type="evidence" value="ECO:0007669"/>
    <property type="project" value="InterPro"/>
</dbReference>
<dbReference type="SUPFAM" id="SSF55729">
    <property type="entry name" value="Acyl-CoA N-acyltransferases (Nat)"/>
    <property type="match status" value="1"/>
</dbReference>
<dbReference type="InterPro" id="IPR000182">
    <property type="entry name" value="GNAT_dom"/>
</dbReference>
<dbReference type="Pfam" id="PF00583">
    <property type="entry name" value="Acetyltransf_1"/>
    <property type="match status" value="1"/>
</dbReference>
<accession>A0A2P2GCQ8</accession>
<feature type="domain" description="N-acetyltransferase" evidence="4">
    <location>
        <begin position="18"/>
        <end position="197"/>
    </location>
</feature>
<reference evidence="5 6" key="1">
    <citation type="submission" date="2015-05" db="EMBL/GenBank/DDBJ databases">
        <title>Draft Genome assembly of Streptomyces showdoensis.</title>
        <authorList>
            <person name="Thapa K.K."/>
            <person name="Metsa-Ketela M."/>
        </authorList>
    </citation>
    <scope>NUCLEOTIDE SEQUENCE [LARGE SCALE GENOMIC DNA]</scope>
    <source>
        <strain evidence="5 6">ATCC 15227</strain>
    </source>
</reference>